<dbReference type="Proteomes" id="UP001168098">
    <property type="component" value="Unassembled WGS sequence"/>
</dbReference>
<reference evidence="5 6" key="1">
    <citation type="journal article" date="2023" name="BMC Biotechnol.">
        <title>Vitis rotundifolia cv Carlos genome sequencing.</title>
        <authorList>
            <person name="Huff M."/>
            <person name="Hulse-Kemp A."/>
            <person name="Scheffler B."/>
            <person name="Youngblood R."/>
            <person name="Simpson S."/>
            <person name="Babiker E."/>
            <person name="Staton M."/>
        </authorList>
    </citation>
    <scope>NUCLEOTIDE SEQUENCE [LARGE SCALE GENOMIC DNA]</scope>
    <source>
        <tissue evidence="5">Leaf</tissue>
    </source>
</reference>
<dbReference type="PANTHER" id="PTHR23429:SF13">
    <property type="entry name" value="GLUCOSE-6-PHOSPHATE 1-DEHYDROGENASE 1, CHLOROPLASTIC"/>
    <property type="match status" value="1"/>
</dbReference>
<proteinExistence type="predicted"/>
<comment type="caution">
    <text evidence="5">The sequence shown here is derived from an EMBL/GenBank/DDBJ whole genome shotgun (WGS) entry which is preliminary data.</text>
</comment>
<dbReference type="InterPro" id="IPR022674">
    <property type="entry name" value="G6P_DH_NAD-bd"/>
</dbReference>
<accession>A0AA38ZEQ8</accession>
<evidence type="ECO:0000259" key="4">
    <source>
        <dbReference type="Pfam" id="PF00479"/>
    </source>
</evidence>
<dbReference type="GO" id="GO:0050661">
    <property type="term" value="F:NADP binding"/>
    <property type="evidence" value="ECO:0007669"/>
    <property type="project" value="InterPro"/>
</dbReference>
<evidence type="ECO:0000256" key="1">
    <source>
        <dbReference type="ARBA" id="ARBA00022526"/>
    </source>
</evidence>
<dbReference type="EMBL" id="JARBHA010000012">
    <property type="protein sequence ID" value="KAJ9687014.1"/>
    <property type="molecule type" value="Genomic_DNA"/>
</dbReference>
<evidence type="ECO:0000313" key="6">
    <source>
        <dbReference type="Proteomes" id="UP001168098"/>
    </source>
</evidence>
<organism evidence="5 6">
    <name type="scientific">Vitis rotundifolia</name>
    <name type="common">Muscadine grape</name>
    <dbReference type="NCBI Taxonomy" id="103349"/>
    <lineage>
        <taxon>Eukaryota</taxon>
        <taxon>Viridiplantae</taxon>
        <taxon>Streptophyta</taxon>
        <taxon>Embryophyta</taxon>
        <taxon>Tracheophyta</taxon>
        <taxon>Spermatophyta</taxon>
        <taxon>Magnoliopsida</taxon>
        <taxon>eudicotyledons</taxon>
        <taxon>Gunneridae</taxon>
        <taxon>Pentapetalae</taxon>
        <taxon>rosids</taxon>
        <taxon>Vitales</taxon>
        <taxon>Vitaceae</taxon>
        <taxon>Viteae</taxon>
        <taxon>Vitis</taxon>
    </lineage>
</organism>
<dbReference type="Pfam" id="PF00479">
    <property type="entry name" value="G6PD_N"/>
    <property type="match status" value="1"/>
</dbReference>
<evidence type="ECO:0000256" key="3">
    <source>
        <dbReference type="ARBA" id="ARBA00023277"/>
    </source>
</evidence>
<name>A0AA38ZEQ8_VITRO</name>
<dbReference type="InterPro" id="IPR036291">
    <property type="entry name" value="NAD(P)-bd_dom_sf"/>
</dbReference>
<dbReference type="PANTHER" id="PTHR23429">
    <property type="entry name" value="GLUCOSE-6-PHOSPHATE 1-DEHYDROGENASE G6PD"/>
    <property type="match status" value="1"/>
</dbReference>
<dbReference type="GO" id="GO:0009051">
    <property type="term" value="P:pentose-phosphate shunt, oxidative branch"/>
    <property type="evidence" value="ECO:0007669"/>
    <property type="project" value="TreeGrafter"/>
</dbReference>
<dbReference type="GO" id="GO:0009570">
    <property type="term" value="C:chloroplast stroma"/>
    <property type="evidence" value="ECO:0007669"/>
    <property type="project" value="TreeGrafter"/>
</dbReference>
<protein>
    <recommendedName>
        <fullName evidence="4">Glucose-6-phosphate dehydrogenase NAD-binding domain-containing protein</fullName>
    </recommendedName>
</protein>
<dbReference type="GO" id="GO:0006006">
    <property type="term" value="P:glucose metabolic process"/>
    <property type="evidence" value="ECO:0007669"/>
    <property type="project" value="UniProtKB-KW"/>
</dbReference>
<keyword evidence="1" id="KW-0313">Glucose metabolism</keyword>
<dbReference type="Gene3D" id="3.40.50.720">
    <property type="entry name" value="NAD(P)-binding Rossmann-like Domain"/>
    <property type="match status" value="1"/>
</dbReference>
<keyword evidence="6" id="KW-1185">Reference proteome</keyword>
<feature type="domain" description="Glucose-6-phosphate dehydrogenase NAD-binding" evidence="4">
    <location>
        <begin position="101"/>
        <end position="198"/>
    </location>
</feature>
<gene>
    <name evidence="5" type="ORF">PVL29_015751</name>
</gene>
<sequence>MATRINPCSSSSFKHDIHIPTRRFTIASSRTYHTSKWVSQISSRIHAKRHVELKASNGYPLNAVPLQDGNPLTEDHIAPQLKEGPFISGSESPESTLSITVVGASGDLAKKKIFPALFALFYEDWLPENFTVFGYARTKMTDEELRDMISRTLTCRIDKSANCGDKMDQFLKRCFYHSGQYSSEEHFAELDKKLKEKELPKSLTIHIKSTWAKVLIPFSGTALLSLTCMCFNIRFKLITTRTPWFGGMNLFRESMNIVRDGTNIFREVQTSLEKSGTNIVRQGTNFVRGGMNFFRESMNIVRDGTNIFREVQTSLEKV</sequence>
<dbReference type="InterPro" id="IPR001282">
    <property type="entry name" value="G6P_DH"/>
</dbReference>
<keyword evidence="2" id="KW-0521">NADP</keyword>
<dbReference type="AlphaFoldDB" id="A0AA38ZEQ8"/>
<evidence type="ECO:0000256" key="2">
    <source>
        <dbReference type="ARBA" id="ARBA00022857"/>
    </source>
</evidence>
<dbReference type="SUPFAM" id="SSF51735">
    <property type="entry name" value="NAD(P)-binding Rossmann-fold domains"/>
    <property type="match status" value="1"/>
</dbReference>
<evidence type="ECO:0000313" key="5">
    <source>
        <dbReference type="EMBL" id="KAJ9687014.1"/>
    </source>
</evidence>
<dbReference type="GO" id="GO:0004345">
    <property type="term" value="F:glucose-6-phosphate dehydrogenase activity"/>
    <property type="evidence" value="ECO:0007669"/>
    <property type="project" value="TreeGrafter"/>
</dbReference>
<keyword evidence="3" id="KW-0119">Carbohydrate metabolism</keyword>